<feature type="domain" description="Response regulatory" evidence="5">
    <location>
        <begin position="37"/>
        <end position="154"/>
    </location>
</feature>
<dbReference type="GO" id="GO:0009898">
    <property type="term" value="C:cytoplasmic side of plasma membrane"/>
    <property type="evidence" value="ECO:0007669"/>
    <property type="project" value="TreeGrafter"/>
</dbReference>
<proteinExistence type="predicted"/>
<reference evidence="6 7" key="1">
    <citation type="submission" date="2014-08" db="EMBL/GenBank/DDBJ databases">
        <authorList>
            <person name="Moulin Lionel"/>
        </authorList>
    </citation>
    <scope>NUCLEOTIDE SEQUENCE [LARGE SCALE GENOMIC DNA]</scope>
</reference>
<dbReference type="AlphaFoldDB" id="A0A090ECX4"/>
<evidence type="ECO:0000256" key="2">
    <source>
        <dbReference type="ARBA" id="ARBA00022840"/>
    </source>
</evidence>
<dbReference type="GO" id="GO:0005524">
    <property type="term" value="F:ATP binding"/>
    <property type="evidence" value="ECO:0007669"/>
    <property type="project" value="UniProtKB-KW"/>
</dbReference>
<evidence type="ECO:0000256" key="3">
    <source>
        <dbReference type="PROSITE-ProRule" id="PRU00169"/>
    </source>
</evidence>
<evidence type="ECO:0000259" key="5">
    <source>
        <dbReference type="PROSITE" id="PS50110"/>
    </source>
</evidence>
<dbReference type="InterPro" id="IPR050625">
    <property type="entry name" value="ParA/MinD_ATPase"/>
</dbReference>
<keyword evidence="1" id="KW-0547">Nucleotide-binding</keyword>
<dbReference type="GO" id="GO:0000160">
    <property type="term" value="P:phosphorelay signal transduction system"/>
    <property type="evidence" value="ECO:0007669"/>
    <property type="project" value="InterPro"/>
</dbReference>
<dbReference type="GO" id="GO:0016887">
    <property type="term" value="F:ATP hydrolysis activity"/>
    <property type="evidence" value="ECO:0007669"/>
    <property type="project" value="TreeGrafter"/>
</dbReference>
<evidence type="ECO:0000256" key="1">
    <source>
        <dbReference type="ARBA" id="ARBA00022741"/>
    </source>
</evidence>
<dbReference type="SUPFAM" id="SSF52540">
    <property type="entry name" value="P-loop containing nucleoside triphosphate hydrolases"/>
    <property type="match status" value="1"/>
</dbReference>
<name>A0A090ECX4_MESPL</name>
<dbReference type="Pfam" id="PF00072">
    <property type="entry name" value="Response_reg"/>
    <property type="match status" value="1"/>
</dbReference>
<dbReference type="InterPro" id="IPR027417">
    <property type="entry name" value="P-loop_NTPase"/>
</dbReference>
<dbReference type="InterPro" id="IPR011006">
    <property type="entry name" value="CheY-like_superfamily"/>
</dbReference>
<dbReference type="InterPro" id="IPR001789">
    <property type="entry name" value="Sig_transdc_resp-reg_receiver"/>
</dbReference>
<feature type="compositionally biased region" description="Basic residues" evidence="4">
    <location>
        <begin position="8"/>
        <end position="21"/>
    </location>
</feature>
<dbReference type="Gene3D" id="3.40.50.300">
    <property type="entry name" value="P-loop containing nucleotide triphosphate hydrolases"/>
    <property type="match status" value="1"/>
</dbReference>
<keyword evidence="3" id="KW-0597">Phosphoprotein</keyword>
<feature type="region of interest" description="Disordered" evidence="4">
    <location>
        <begin position="1"/>
        <end position="30"/>
    </location>
</feature>
<dbReference type="EMBL" id="CCNB01000004">
    <property type="protein sequence ID" value="CDX28032.1"/>
    <property type="molecule type" value="Genomic_DNA"/>
</dbReference>
<sequence length="432" mass="48042">MPPSARKPAPRRHRRHHHRPHRTDGLTPMASGSKTKKILLVSTDRAFLQDTRTAFATSEIIELLTLEKSVNELRGEILEADFGTVIVDMDAAKLEEIESLQRVMRRLEGSVPVVVVTQEFNAAAVRILVQLKVADFLVKPITTADLVRSVVRALQGPGRDENTESHVYTFMPAAGGVGTTTLALQTAFQLHHSVTRGASTCVVDLNFQQGACAEYLDLEPRFDITEIENQPERLDRQLLDVMLSKHASGLCVLAAPTRPSDMRSFKTDVVVRMLDLVAAYFDNVVIDMPRTWFPWTETVLLGSNKLYIVAEMTVPCLRHTQRLIQAVYETAGKEVKPNVIVNRFEQKMFDSGIKQADVQEILGEHFVGGISNNYRLVREAVDRGVPLHAIDPNANVVNDLKKIILPEEAVQTTVKSKSLFGLGKGLLKRKAG</sequence>
<dbReference type="Gene3D" id="3.40.50.2300">
    <property type="match status" value="1"/>
</dbReference>
<organism evidence="6 7">
    <name type="scientific">Mesorhizobium plurifarium</name>
    <dbReference type="NCBI Taxonomy" id="69974"/>
    <lineage>
        <taxon>Bacteria</taxon>
        <taxon>Pseudomonadati</taxon>
        <taxon>Pseudomonadota</taxon>
        <taxon>Alphaproteobacteria</taxon>
        <taxon>Hyphomicrobiales</taxon>
        <taxon>Phyllobacteriaceae</taxon>
        <taxon>Mesorhizobium</taxon>
    </lineage>
</organism>
<dbReference type="PROSITE" id="PS50110">
    <property type="entry name" value="RESPONSE_REGULATORY"/>
    <property type="match status" value="1"/>
</dbReference>
<dbReference type="Proteomes" id="UP000046373">
    <property type="component" value="Unassembled WGS sequence"/>
</dbReference>
<evidence type="ECO:0000256" key="4">
    <source>
        <dbReference type="SAM" id="MobiDB-lite"/>
    </source>
</evidence>
<feature type="modified residue" description="4-aspartylphosphate" evidence="3">
    <location>
        <position position="88"/>
    </location>
</feature>
<dbReference type="PANTHER" id="PTHR43384:SF6">
    <property type="entry name" value="SEPTUM SITE-DETERMINING PROTEIN MIND HOMOLOG, CHLOROPLASTIC"/>
    <property type="match status" value="1"/>
</dbReference>
<protein>
    <submittedName>
        <fullName evidence="6">Response regulator receiver protein</fullName>
    </submittedName>
</protein>
<gene>
    <name evidence="6" type="ORF">MPLDJ20_120271</name>
</gene>
<dbReference type="SUPFAM" id="SSF52172">
    <property type="entry name" value="CheY-like"/>
    <property type="match status" value="1"/>
</dbReference>
<dbReference type="PANTHER" id="PTHR43384">
    <property type="entry name" value="SEPTUM SITE-DETERMINING PROTEIN MIND HOMOLOG, CHLOROPLASTIC-RELATED"/>
    <property type="match status" value="1"/>
</dbReference>
<dbReference type="GO" id="GO:0051782">
    <property type="term" value="P:negative regulation of cell division"/>
    <property type="evidence" value="ECO:0007669"/>
    <property type="project" value="TreeGrafter"/>
</dbReference>
<accession>A0A090ECX4</accession>
<keyword evidence="2" id="KW-0067">ATP-binding</keyword>
<dbReference type="GO" id="GO:0005829">
    <property type="term" value="C:cytosol"/>
    <property type="evidence" value="ECO:0007669"/>
    <property type="project" value="TreeGrafter"/>
</dbReference>
<evidence type="ECO:0000313" key="7">
    <source>
        <dbReference type="Proteomes" id="UP000046373"/>
    </source>
</evidence>
<evidence type="ECO:0000313" key="6">
    <source>
        <dbReference type="EMBL" id="CDX28032.1"/>
    </source>
</evidence>